<dbReference type="AlphaFoldDB" id="A0AAI9UVK9"/>
<dbReference type="PANTHER" id="PTHR34598:SF3">
    <property type="entry name" value="OXIDOREDUCTASE AN1597"/>
    <property type="match status" value="1"/>
</dbReference>
<proteinExistence type="inferred from homology"/>
<dbReference type="GO" id="GO:0016491">
    <property type="term" value="F:oxidoreductase activity"/>
    <property type="evidence" value="ECO:0007669"/>
    <property type="project" value="InterPro"/>
</dbReference>
<dbReference type="InterPro" id="IPR044053">
    <property type="entry name" value="AsaB-like"/>
</dbReference>
<dbReference type="Proteomes" id="UP001239795">
    <property type="component" value="Unassembled WGS sequence"/>
</dbReference>
<organism evidence="2 3">
    <name type="scientific">Colletotrichum melonis</name>
    <dbReference type="NCBI Taxonomy" id="1209925"/>
    <lineage>
        <taxon>Eukaryota</taxon>
        <taxon>Fungi</taxon>
        <taxon>Dikarya</taxon>
        <taxon>Ascomycota</taxon>
        <taxon>Pezizomycotina</taxon>
        <taxon>Sordariomycetes</taxon>
        <taxon>Hypocreomycetidae</taxon>
        <taxon>Glomerellales</taxon>
        <taxon>Glomerellaceae</taxon>
        <taxon>Colletotrichum</taxon>
        <taxon>Colletotrichum acutatum species complex</taxon>
    </lineage>
</organism>
<protein>
    <submittedName>
        <fullName evidence="2">GA4 desaturase</fullName>
    </submittedName>
</protein>
<dbReference type="PANTHER" id="PTHR34598">
    <property type="entry name" value="BLL6449 PROTEIN"/>
    <property type="match status" value="1"/>
</dbReference>
<name>A0AAI9UVK9_9PEZI</name>
<comment type="caution">
    <text evidence="2">The sequence shown here is derived from an EMBL/GenBank/DDBJ whole genome shotgun (WGS) entry which is preliminary data.</text>
</comment>
<gene>
    <name evidence="2" type="ORF">CMEL01_11591</name>
</gene>
<evidence type="ECO:0000313" key="2">
    <source>
        <dbReference type="EMBL" id="KAK1465599.1"/>
    </source>
</evidence>
<accession>A0AAI9UVK9</accession>
<sequence>MPHSTQKPVSVEAYVNYHQPPPKGEAFPIQMIATVGFQRTKYNRQLVPVADMRTCDEEFNLDTQGFKVVESTVQERGWEGDYRFGLPDQLRKDVQELLMRHSGATYVHPFAPHVIRRDPHEKILNIPDDLPDSQVLNMQPPAMFIHVDQSYKGAEVVLDRLPEAEMLRTKTKTRWGIINVWHPLKLVQREPLAVCDARSVEESDLRPVTTRIVLGKPPNTINKDNEQWHMVASPKHKWYYASNMTPDEALLIKIFDTKLDGRARRVPHTAIQTPKDVGPPRESIEIRCLVFWEDQELE</sequence>
<comment type="similarity">
    <text evidence="1">Belongs to the asaB hydroxylase/desaturase family.</text>
</comment>
<evidence type="ECO:0000256" key="1">
    <source>
        <dbReference type="ARBA" id="ARBA00023604"/>
    </source>
</evidence>
<keyword evidence="3" id="KW-1185">Reference proteome</keyword>
<dbReference type="NCBIfam" id="NF041278">
    <property type="entry name" value="CmcJ_NvfI_EfuI"/>
    <property type="match status" value="1"/>
</dbReference>
<dbReference type="EMBL" id="MLGG01000004">
    <property type="protein sequence ID" value="KAK1465599.1"/>
    <property type="molecule type" value="Genomic_DNA"/>
</dbReference>
<evidence type="ECO:0000313" key="3">
    <source>
        <dbReference type="Proteomes" id="UP001239795"/>
    </source>
</evidence>
<reference evidence="2 3" key="1">
    <citation type="submission" date="2016-10" db="EMBL/GenBank/DDBJ databases">
        <title>The genome sequence of Colletotrichum fioriniae PJ7.</title>
        <authorList>
            <person name="Baroncelli R."/>
        </authorList>
    </citation>
    <scope>NUCLEOTIDE SEQUENCE [LARGE SCALE GENOMIC DNA]</scope>
    <source>
        <strain evidence="2">Col 31</strain>
    </source>
</reference>